<dbReference type="EMBL" id="JAVRRR010000163">
    <property type="protein sequence ID" value="KAK5145263.1"/>
    <property type="molecule type" value="Genomic_DNA"/>
</dbReference>
<dbReference type="Proteomes" id="UP001308179">
    <property type="component" value="Unassembled WGS sequence"/>
</dbReference>
<gene>
    <name evidence="5" type="ORF">LTR32_002944</name>
</gene>
<dbReference type="SUPFAM" id="SSF117100">
    <property type="entry name" value="Beta-galactosidase LacA, domain 3"/>
    <property type="match status" value="1"/>
</dbReference>
<comment type="caution">
    <text evidence="5">The sequence shown here is derived from an EMBL/GenBank/DDBJ whole genome shotgun (WGS) entry which is preliminary data.</text>
</comment>
<feature type="compositionally biased region" description="Basic and acidic residues" evidence="3">
    <location>
        <begin position="130"/>
        <end position="139"/>
    </location>
</feature>
<sequence length="367" mass="39848">MTTVATSYDYSAPISEDRFIGSKYYETKLLALFTRAARDLTETFRIPNSTALTTNPAILATELRNPSTNAAFYVTSHASSPSATFESFKMHVNTTEGEPSLFDSGDSVIHCHERRTDSFPMGAHGRKRRVLSDRVESRPVPRGRSSANSSIYEAKDSVIVGVTNVESSSVFQFTSKSSSIRSGHGGRSNSQIRVVLMDRPTAYLSWVPTLTNNPMALANDSVYVYGPYLTRSASLDGAVLCLTSDTNRTTTIEVYAPKQARLISWNGEILRTVPTSYGSLKASIAAPPQITLPQLTGWKSADNLAEKSPGYDASGPASVSADHMNITNPTKPTTLPVLYADEYGFHTGPFLWRGLFQGNATGANMSV</sequence>
<dbReference type="Gene3D" id="2.102.20.10">
    <property type="entry name" value="Beta-galactosidase, domain 2"/>
    <property type="match status" value="1"/>
</dbReference>
<dbReference type="SMART" id="SM01029">
    <property type="entry name" value="BetaGal_dom2"/>
    <property type="match status" value="1"/>
</dbReference>
<dbReference type="Gene3D" id="2.60.390.10">
    <property type="entry name" value="Beta-galactosidase, domain 3"/>
    <property type="match status" value="1"/>
</dbReference>
<keyword evidence="6" id="KW-1185">Reference proteome</keyword>
<dbReference type="InterPro" id="IPR025300">
    <property type="entry name" value="BetaGal_jelly_roll_dom"/>
</dbReference>
<dbReference type="InterPro" id="IPR036833">
    <property type="entry name" value="BetaGal_dom3_sf"/>
</dbReference>
<evidence type="ECO:0000256" key="3">
    <source>
        <dbReference type="SAM" id="MobiDB-lite"/>
    </source>
</evidence>
<dbReference type="InterPro" id="IPR037110">
    <property type="entry name" value="Betagal_dom2_sf"/>
</dbReference>
<evidence type="ECO:0000256" key="2">
    <source>
        <dbReference type="ARBA" id="ARBA00023295"/>
    </source>
</evidence>
<dbReference type="SUPFAM" id="SSF49785">
    <property type="entry name" value="Galactose-binding domain-like"/>
    <property type="match status" value="1"/>
</dbReference>
<organism evidence="5 6">
    <name type="scientific">Rachicladosporium monterosium</name>
    <dbReference type="NCBI Taxonomy" id="1507873"/>
    <lineage>
        <taxon>Eukaryota</taxon>
        <taxon>Fungi</taxon>
        <taxon>Dikarya</taxon>
        <taxon>Ascomycota</taxon>
        <taxon>Pezizomycotina</taxon>
        <taxon>Dothideomycetes</taxon>
        <taxon>Dothideomycetidae</taxon>
        <taxon>Cladosporiales</taxon>
        <taxon>Cladosporiaceae</taxon>
        <taxon>Rachicladosporium</taxon>
    </lineage>
</organism>
<name>A0ABR0L8W6_9PEZI</name>
<feature type="region of interest" description="Disordered" evidence="3">
    <location>
        <begin position="117"/>
        <end position="148"/>
    </location>
</feature>
<dbReference type="Gene3D" id="2.60.120.260">
    <property type="entry name" value="Galactose-binding domain-like"/>
    <property type="match status" value="1"/>
</dbReference>
<dbReference type="Pfam" id="PF13364">
    <property type="entry name" value="BetaGal_ABD2"/>
    <property type="match status" value="1"/>
</dbReference>
<dbReference type="InterPro" id="IPR008979">
    <property type="entry name" value="Galactose-bd-like_sf"/>
</dbReference>
<dbReference type="Pfam" id="PF10435">
    <property type="entry name" value="BetaGal_dom2"/>
    <property type="match status" value="1"/>
</dbReference>
<keyword evidence="1" id="KW-0378">Hydrolase</keyword>
<protein>
    <recommendedName>
        <fullName evidence="4">Beta-galactosidase domain-containing protein</fullName>
    </recommendedName>
</protein>
<accession>A0ABR0L8W6</accession>
<reference evidence="5 6" key="1">
    <citation type="submission" date="2023-08" db="EMBL/GenBank/DDBJ databases">
        <title>Black Yeasts Isolated from many extreme environments.</title>
        <authorList>
            <person name="Coleine C."/>
            <person name="Stajich J.E."/>
            <person name="Selbmann L."/>
        </authorList>
    </citation>
    <scope>NUCLEOTIDE SEQUENCE [LARGE SCALE GENOMIC DNA]</scope>
    <source>
        <strain evidence="5 6">CCFEE 5386</strain>
    </source>
</reference>
<dbReference type="SUPFAM" id="SSF51011">
    <property type="entry name" value="Glycosyl hydrolase domain"/>
    <property type="match status" value="1"/>
</dbReference>
<keyword evidence="2" id="KW-0326">Glycosidase</keyword>
<proteinExistence type="predicted"/>
<evidence type="ECO:0000256" key="1">
    <source>
        <dbReference type="ARBA" id="ARBA00022801"/>
    </source>
</evidence>
<dbReference type="Pfam" id="PF13363">
    <property type="entry name" value="BetaGal_dom3"/>
    <property type="match status" value="1"/>
</dbReference>
<feature type="domain" description="Beta-galactosidase" evidence="4">
    <location>
        <begin position="39"/>
        <end position="205"/>
    </location>
</feature>
<dbReference type="Gene3D" id="3.20.20.80">
    <property type="entry name" value="Glycosidases"/>
    <property type="match status" value="1"/>
</dbReference>
<evidence type="ECO:0000313" key="6">
    <source>
        <dbReference type="Proteomes" id="UP001308179"/>
    </source>
</evidence>
<evidence type="ECO:0000313" key="5">
    <source>
        <dbReference type="EMBL" id="KAK5145263.1"/>
    </source>
</evidence>
<dbReference type="InterPro" id="IPR018954">
    <property type="entry name" value="Betagal_dom2"/>
</dbReference>
<dbReference type="InterPro" id="IPR025972">
    <property type="entry name" value="BetaGal_dom3"/>
</dbReference>
<evidence type="ECO:0000259" key="4">
    <source>
        <dbReference type="SMART" id="SM01029"/>
    </source>
</evidence>